<reference evidence="3 4" key="1">
    <citation type="submission" date="2006-03" db="EMBL/GenBank/DDBJ databases">
        <title>Complete sequence of Methylobacillus flagellatus KT.</title>
        <authorList>
            <consortium name="US DOE Joint Genome Institute"/>
            <person name="Copeland A."/>
            <person name="Lucas S."/>
            <person name="Lapidus A."/>
            <person name="Barry K."/>
            <person name="Detter J.C."/>
            <person name="Glavina del Rio T."/>
            <person name="Hammon N."/>
            <person name="Israni S."/>
            <person name="Dalin E."/>
            <person name="Tice H."/>
            <person name="Pitluck S."/>
            <person name="Brettin T."/>
            <person name="Bruce D."/>
            <person name="Han C."/>
            <person name="Tapia R."/>
            <person name="Saunders E."/>
            <person name="Gilna P."/>
            <person name="Schmutz J."/>
            <person name="Larimer F."/>
            <person name="Land M."/>
            <person name="Kyrpides N."/>
            <person name="Anderson I."/>
            <person name="Richardson P."/>
        </authorList>
    </citation>
    <scope>NUCLEOTIDE SEQUENCE [LARGE SCALE GENOMIC DNA]</scope>
    <source>
        <strain evidence="4">KT / ATCC 51484 / DSM 6875</strain>
    </source>
</reference>
<dbReference type="eggNOG" id="COG2068">
    <property type="taxonomic scope" value="Bacteria"/>
</dbReference>
<dbReference type="Gene3D" id="3.90.550.10">
    <property type="entry name" value="Spore Coat Polysaccharide Biosynthesis Protein SpsA, Chain A"/>
    <property type="match status" value="1"/>
</dbReference>
<dbReference type="RefSeq" id="WP_011480834.1">
    <property type="nucleotide sequence ID" value="NC_007947.1"/>
</dbReference>
<dbReference type="STRING" id="265072.Mfla_2617"/>
<dbReference type="CDD" id="cd04182">
    <property type="entry name" value="GT_2_like_f"/>
    <property type="match status" value="1"/>
</dbReference>
<evidence type="ECO:0000259" key="2">
    <source>
        <dbReference type="Pfam" id="PF12804"/>
    </source>
</evidence>
<dbReference type="PANTHER" id="PTHR43777">
    <property type="entry name" value="MOLYBDENUM COFACTOR CYTIDYLYLTRANSFERASE"/>
    <property type="match status" value="1"/>
</dbReference>
<name>Q1GY06_METFK</name>
<evidence type="ECO:0000256" key="1">
    <source>
        <dbReference type="ARBA" id="ARBA00022842"/>
    </source>
</evidence>
<accession>Q1GY06</accession>
<dbReference type="Pfam" id="PF12804">
    <property type="entry name" value="NTP_transf_3"/>
    <property type="match status" value="1"/>
</dbReference>
<keyword evidence="1" id="KW-0460">Magnesium</keyword>
<organism evidence="3 4">
    <name type="scientific">Methylobacillus flagellatus (strain ATCC 51484 / DSM 6875 / VKM B-1610 / KT)</name>
    <dbReference type="NCBI Taxonomy" id="265072"/>
    <lineage>
        <taxon>Bacteria</taxon>
        <taxon>Pseudomonadati</taxon>
        <taxon>Pseudomonadota</taxon>
        <taxon>Betaproteobacteria</taxon>
        <taxon>Nitrosomonadales</taxon>
        <taxon>Methylophilaceae</taxon>
        <taxon>Methylobacillus</taxon>
    </lineage>
</organism>
<evidence type="ECO:0000313" key="4">
    <source>
        <dbReference type="Proteomes" id="UP000002440"/>
    </source>
</evidence>
<sequence>MKITAILLAAGHSRRFTHGNKLLYPLQGGEATAVVAARHLLAALPDCLAVVRAPALAQILADCGLETLSCKPHEQVMADSLAAAVRHVVSRQRPPDAIVVALADMPFIRPDTIAAVAAQLATGARIAAPAYQGVRGHPVGFSHQLFAQLAALSGDEGARSVLQRHAQDIELVACDDPGILQDFDTWEELQRLLPAP</sequence>
<dbReference type="SMR" id="Q1GY06"/>
<gene>
    <name evidence="3" type="ordered locus">Mfla_2617</name>
</gene>
<dbReference type="GO" id="GO:0016779">
    <property type="term" value="F:nucleotidyltransferase activity"/>
    <property type="evidence" value="ECO:0007669"/>
    <property type="project" value="UniProtKB-ARBA"/>
</dbReference>
<dbReference type="Proteomes" id="UP000002440">
    <property type="component" value="Chromosome"/>
</dbReference>
<dbReference type="SUPFAM" id="SSF53448">
    <property type="entry name" value="Nucleotide-diphospho-sugar transferases"/>
    <property type="match status" value="1"/>
</dbReference>
<protein>
    <recommendedName>
        <fullName evidence="2">MobA-like NTP transferase domain-containing protein</fullName>
    </recommendedName>
</protein>
<dbReference type="OrthoDB" id="5298793at2"/>
<proteinExistence type="predicted"/>
<dbReference type="HOGENOM" id="CLU_061980_4_1_4"/>
<dbReference type="AlphaFoldDB" id="Q1GY06"/>
<dbReference type="InterPro" id="IPR029044">
    <property type="entry name" value="Nucleotide-diphossugar_trans"/>
</dbReference>
<dbReference type="KEGG" id="mfa:Mfla_2617"/>
<dbReference type="EMBL" id="CP000284">
    <property type="protein sequence ID" value="ABE50881.1"/>
    <property type="molecule type" value="Genomic_DNA"/>
</dbReference>
<feature type="domain" description="MobA-like NTP transferase" evidence="2">
    <location>
        <begin position="5"/>
        <end position="166"/>
    </location>
</feature>
<dbReference type="InterPro" id="IPR025877">
    <property type="entry name" value="MobA-like_NTP_Trfase"/>
</dbReference>
<dbReference type="DNASU" id="4001714"/>
<dbReference type="PANTHER" id="PTHR43777:SF1">
    <property type="entry name" value="MOLYBDENUM COFACTOR CYTIDYLYLTRANSFERASE"/>
    <property type="match status" value="1"/>
</dbReference>
<keyword evidence="4" id="KW-1185">Reference proteome</keyword>
<evidence type="ECO:0000313" key="3">
    <source>
        <dbReference type="EMBL" id="ABE50881.1"/>
    </source>
</evidence>